<evidence type="ECO:0000256" key="4">
    <source>
        <dbReference type="ARBA" id="ARBA00023237"/>
    </source>
</evidence>
<evidence type="ECO:0000256" key="5">
    <source>
        <dbReference type="ARBA" id="ARBA00023239"/>
    </source>
</evidence>
<dbReference type="Pfam" id="PF01464">
    <property type="entry name" value="SLT"/>
    <property type="match status" value="1"/>
</dbReference>
<keyword evidence="5" id="KW-0456">Lyase</keyword>
<comment type="subcellular location">
    <subcellularLocation>
        <location evidence="1">Cell outer membrane</location>
        <topology evidence="1">Peripheral membrane protein</topology>
    </subcellularLocation>
</comment>
<dbReference type="PANTHER" id="PTHR35936">
    <property type="entry name" value="MEMBRANE-BOUND LYTIC MUREIN TRANSGLYCOSYLASE F"/>
    <property type="match status" value="1"/>
</dbReference>
<dbReference type="NCBIfam" id="NF008112">
    <property type="entry name" value="PRK10859.1"/>
    <property type="match status" value="1"/>
</dbReference>
<keyword evidence="6" id="KW-0961">Cell wall biogenesis/degradation</keyword>
<dbReference type="SUPFAM" id="SSF53955">
    <property type="entry name" value="Lysozyme-like"/>
    <property type="match status" value="1"/>
</dbReference>
<feature type="domain" description="Solute-binding protein family 3/N-terminal" evidence="7">
    <location>
        <begin position="38"/>
        <end position="262"/>
    </location>
</feature>
<evidence type="ECO:0000256" key="2">
    <source>
        <dbReference type="ARBA" id="ARBA00022729"/>
    </source>
</evidence>
<dbReference type="PROSITE" id="PS00922">
    <property type="entry name" value="TRANSGLYCOSYLASE"/>
    <property type="match status" value="1"/>
</dbReference>
<evidence type="ECO:0000256" key="1">
    <source>
        <dbReference type="ARBA" id="ARBA00004339"/>
    </source>
</evidence>
<reference evidence="8" key="1">
    <citation type="submission" date="2018-06" db="EMBL/GenBank/DDBJ databases">
        <authorList>
            <person name="Zhirakovskaya E."/>
        </authorList>
    </citation>
    <scope>NUCLEOTIDE SEQUENCE</scope>
</reference>
<dbReference type="AlphaFoldDB" id="A0A3B1B2E2"/>
<dbReference type="Pfam" id="PF00497">
    <property type="entry name" value="SBP_bac_3"/>
    <property type="match status" value="1"/>
</dbReference>
<dbReference type="InterPro" id="IPR000189">
    <property type="entry name" value="Transglyc_AS"/>
</dbReference>
<name>A0A3B1B2E2_9ZZZZ</name>
<dbReference type="GO" id="GO:0009279">
    <property type="term" value="C:cell outer membrane"/>
    <property type="evidence" value="ECO:0007669"/>
    <property type="project" value="UniProtKB-SubCell"/>
</dbReference>
<organism evidence="8">
    <name type="scientific">hydrothermal vent metagenome</name>
    <dbReference type="NCBI Taxonomy" id="652676"/>
    <lineage>
        <taxon>unclassified sequences</taxon>
        <taxon>metagenomes</taxon>
        <taxon>ecological metagenomes</taxon>
    </lineage>
</organism>
<dbReference type="Gene3D" id="3.40.190.10">
    <property type="entry name" value="Periplasmic binding protein-like II"/>
    <property type="match status" value="2"/>
</dbReference>
<protein>
    <submittedName>
        <fullName evidence="8">Membrane-bound lytic murein transglycosylase F</fullName>
    </submittedName>
</protein>
<dbReference type="PANTHER" id="PTHR35936:SF32">
    <property type="entry name" value="MEMBRANE-BOUND LYTIC MUREIN TRANSGLYCOSYLASE F"/>
    <property type="match status" value="1"/>
</dbReference>
<dbReference type="GO" id="GO:0008933">
    <property type="term" value="F:peptidoglycan lytic transglycosylase activity"/>
    <property type="evidence" value="ECO:0007669"/>
    <property type="project" value="InterPro"/>
</dbReference>
<dbReference type="GO" id="GO:0071555">
    <property type="term" value="P:cell wall organization"/>
    <property type="evidence" value="ECO:0007669"/>
    <property type="project" value="UniProtKB-KW"/>
</dbReference>
<evidence type="ECO:0000259" key="7">
    <source>
        <dbReference type="SMART" id="SM00062"/>
    </source>
</evidence>
<dbReference type="InterPro" id="IPR001638">
    <property type="entry name" value="Solute-binding_3/MltF_N"/>
</dbReference>
<dbReference type="SUPFAM" id="SSF53850">
    <property type="entry name" value="Periplasmic binding protein-like II"/>
    <property type="match status" value="1"/>
</dbReference>
<evidence type="ECO:0000256" key="6">
    <source>
        <dbReference type="ARBA" id="ARBA00023316"/>
    </source>
</evidence>
<keyword evidence="2" id="KW-0732">Signal</keyword>
<dbReference type="HAMAP" id="MF_02016">
    <property type="entry name" value="MltF"/>
    <property type="match status" value="1"/>
</dbReference>
<sequence length="466" mass="53384">MQKRFITMTGGITILLVLILLTCSPQRNLLQQVQHDGVLRVLTRNSATTYFNGPHGTSGLEYDLITAFAKHLGVKADIRSENNLQDILQQVESGQVQIAAAGLTVTEQRKKRVRFTPPYQYITQQLIYRTGAARPHSIKDLLNGDLEVIANSSHAERLKTLKQALPALKWRENTTAKSTELLTLVAEQLIDFTIADSNEAALQRRYHPELRVAFDVSEAQGLAWALRAGKDDSLYREAQNFFNSLQKSGKLEQMLSQYYSHVRTYNYAGTPTYLRHIKQRMHRYQPLFERAALDNNLDWRLLAAVSYQESNWNPRAVSPTGVRGMMMLTRVTAKQLGIKKRTDPAQSIEGGARYIKSLYQRFPEVAEPDRTWLTLAAYNVGFGHVKDARAITAQRGGNENKWADVKQSLPLLRKRKWYKKTQYGYARGHEPVRYVENIRSYYDILRWRTERELPSRNNLAFSLPAL</sequence>
<dbReference type="Gene3D" id="1.10.530.10">
    <property type="match status" value="1"/>
</dbReference>
<dbReference type="CDD" id="cd13403">
    <property type="entry name" value="MLTF-like"/>
    <property type="match status" value="1"/>
</dbReference>
<accession>A0A3B1B2E2</accession>
<evidence type="ECO:0000313" key="8">
    <source>
        <dbReference type="EMBL" id="VAX12456.1"/>
    </source>
</evidence>
<keyword evidence="4" id="KW-0998">Cell outer membrane</keyword>
<dbReference type="CDD" id="cd01009">
    <property type="entry name" value="PBP2_YfhD_N"/>
    <property type="match status" value="1"/>
</dbReference>
<dbReference type="GO" id="GO:0000270">
    <property type="term" value="P:peptidoglycan metabolic process"/>
    <property type="evidence" value="ECO:0007669"/>
    <property type="project" value="InterPro"/>
</dbReference>
<dbReference type="SMART" id="SM00062">
    <property type="entry name" value="PBPb"/>
    <property type="match status" value="1"/>
</dbReference>
<dbReference type="InterPro" id="IPR023346">
    <property type="entry name" value="Lysozyme-like_dom_sf"/>
</dbReference>
<proteinExistence type="inferred from homology"/>
<evidence type="ECO:0000256" key="3">
    <source>
        <dbReference type="ARBA" id="ARBA00023136"/>
    </source>
</evidence>
<dbReference type="InterPro" id="IPR023703">
    <property type="entry name" value="MltF"/>
</dbReference>
<gene>
    <name evidence="8" type="ORF">MNBD_GAMMA24-161</name>
</gene>
<dbReference type="EMBL" id="UOFZ01000040">
    <property type="protein sequence ID" value="VAX12456.1"/>
    <property type="molecule type" value="Genomic_DNA"/>
</dbReference>
<keyword evidence="3" id="KW-0472">Membrane</keyword>
<dbReference type="InterPro" id="IPR008258">
    <property type="entry name" value="Transglycosylase_SLT_dom_1"/>
</dbReference>